<reference evidence="1" key="1">
    <citation type="submission" date="2021-11" db="EMBL/GenBank/DDBJ databases">
        <title>Clostridia strains as spoilage organisms.</title>
        <authorList>
            <person name="Wambui J."/>
            <person name="Stevens M.J.A."/>
            <person name="Stephan R."/>
        </authorList>
    </citation>
    <scope>NUCLEOTIDE SEQUENCE</scope>
    <source>
        <strain evidence="1">CF009</strain>
    </source>
</reference>
<name>A0AA47EEP5_9CLOT</name>
<accession>A0AA47EEP5</accession>
<proteinExistence type="predicted"/>
<organism evidence="1 2">
    <name type="scientific">Clostridium estertheticum</name>
    <dbReference type="NCBI Taxonomy" id="238834"/>
    <lineage>
        <taxon>Bacteria</taxon>
        <taxon>Bacillati</taxon>
        <taxon>Bacillota</taxon>
        <taxon>Clostridia</taxon>
        <taxon>Eubacteriales</taxon>
        <taxon>Clostridiaceae</taxon>
        <taxon>Clostridium</taxon>
    </lineage>
</organism>
<dbReference type="RefSeq" id="WP_216122079.1">
    <property type="nucleotide sequence ID" value="NZ_CP086239.1"/>
</dbReference>
<dbReference type="EMBL" id="CP086239">
    <property type="protein sequence ID" value="WAG58829.1"/>
    <property type="molecule type" value="Genomic_DNA"/>
</dbReference>
<evidence type="ECO:0000313" key="1">
    <source>
        <dbReference type="EMBL" id="WAG58829.1"/>
    </source>
</evidence>
<evidence type="ECO:0000313" key="2">
    <source>
        <dbReference type="Proteomes" id="UP001164733"/>
    </source>
</evidence>
<dbReference type="Proteomes" id="UP001164733">
    <property type="component" value="Chromosome"/>
</dbReference>
<sequence length="56" mass="6404">MNKKNNEKTFEEGFKEFVNYCKAKSLANDTITNGLLSKSLILIKIITTIYDKVKGF</sequence>
<dbReference type="AlphaFoldDB" id="A0AA47EEP5"/>
<protein>
    <submittedName>
        <fullName evidence="1">Uncharacterized protein</fullName>
    </submittedName>
</protein>
<gene>
    <name evidence="1" type="ORF">LL038_14325</name>
</gene>